<dbReference type="EMBL" id="BLRV01000039">
    <property type="protein sequence ID" value="GFP21361.1"/>
    <property type="molecule type" value="Genomic_DNA"/>
</dbReference>
<dbReference type="GO" id="GO:0004803">
    <property type="term" value="F:transposase activity"/>
    <property type="evidence" value="ECO:0007669"/>
    <property type="project" value="InterPro"/>
</dbReference>
<protein>
    <recommendedName>
        <fullName evidence="2">Transposase IS4-like domain-containing protein</fullName>
    </recommendedName>
</protein>
<dbReference type="Pfam" id="PF01609">
    <property type="entry name" value="DDE_Tnp_1"/>
    <property type="match status" value="1"/>
</dbReference>
<dbReference type="NCBIfam" id="NF033559">
    <property type="entry name" value="transpos_IS1634"/>
    <property type="match status" value="1"/>
</dbReference>
<feature type="coiled-coil region" evidence="1">
    <location>
        <begin position="361"/>
        <end position="388"/>
    </location>
</feature>
<name>A0A6V8NQ09_9ACTN</name>
<gene>
    <name evidence="3" type="ORF">HKBW3S06_00587</name>
</gene>
<dbReference type="SUPFAM" id="SSF53098">
    <property type="entry name" value="Ribonuclease H-like"/>
    <property type="match status" value="1"/>
</dbReference>
<evidence type="ECO:0000313" key="3">
    <source>
        <dbReference type="EMBL" id="GFP21361.1"/>
    </source>
</evidence>
<dbReference type="AlphaFoldDB" id="A0A6V8NQ09"/>
<feature type="domain" description="Transposase IS4-like" evidence="2">
    <location>
        <begin position="208"/>
        <end position="501"/>
    </location>
</feature>
<accession>A0A6V8NQ09</accession>
<dbReference type="PANTHER" id="PTHR34614">
    <property type="match status" value="1"/>
</dbReference>
<dbReference type="InterPro" id="IPR002559">
    <property type="entry name" value="Transposase_11"/>
</dbReference>
<organism evidence="3 4">
    <name type="scientific">Candidatus Hakubella thermalkaliphila</name>
    <dbReference type="NCBI Taxonomy" id="2754717"/>
    <lineage>
        <taxon>Bacteria</taxon>
        <taxon>Bacillati</taxon>
        <taxon>Actinomycetota</taxon>
        <taxon>Actinomycetota incertae sedis</taxon>
        <taxon>Candidatus Hakubellales</taxon>
        <taxon>Candidatus Hakubellaceae</taxon>
        <taxon>Candidatus Hakubella</taxon>
    </lineage>
</organism>
<evidence type="ECO:0000313" key="4">
    <source>
        <dbReference type="Proteomes" id="UP000580051"/>
    </source>
</evidence>
<dbReference type="PANTHER" id="PTHR34614:SF2">
    <property type="entry name" value="TRANSPOSASE IS4-LIKE DOMAIN-CONTAINING PROTEIN"/>
    <property type="match status" value="1"/>
</dbReference>
<dbReference type="InterPro" id="IPR047654">
    <property type="entry name" value="IS1634_transpos"/>
</dbReference>
<dbReference type="Proteomes" id="UP000580051">
    <property type="component" value="Unassembled WGS sequence"/>
</dbReference>
<dbReference type="GO" id="GO:0003677">
    <property type="term" value="F:DNA binding"/>
    <property type="evidence" value="ECO:0007669"/>
    <property type="project" value="InterPro"/>
</dbReference>
<reference evidence="3 4" key="1">
    <citation type="journal article" date="2020" name="Front. Microbiol.">
        <title>Single-cell genomics of novel Actinobacteria with the Wood-Ljungdahl pathway discovered in a serpentinizing system.</title>
        <authorList>
            <person name="Merino N."/>
            <person name="Kawai M."/>
            <person name="Boyd E.S."/>
            <person name="Colman D.R."/>
            <person name="McGlynn S.E."/>
            <person name="Nealson K.H."/>
            <person name="Kurokawa K."/>
            <person name="Hongoh Y."/>
        </authorList>
    </citation>
    <scope>NUCLEOTIDE SEQUENCE [LARGE SCALE GENOMIC DNA]</scope>
    <source>
        <strain evidence="3 4">S06</strain>
    </source>
</reference>
<sequence length="572" mass="66732">MAFIRTVKTRSSSGQVHEYVRIVEAYFEAGQRKQRVLANLGNLVSLRKDIKQIVKGLLRVAGERPLLFKEDLQNERVQEYGLVYVAQKLWGYLELGEAISKSLKAQKVQLDYERWIKMMVTNKLSDPTSKLGILEWLKGVWWPDHGFAPQLFNESLAPEEQEKLLKKEVMKFYRALDHLLKMKKPLEKHLYLRLRDLFSLKVDLVFYDVTSSYFEGQGPVSLAKEGYSRDHEPAKKQVLIGLILCNSLPIGHEVFEGNRVDKKTLKEILAKLKEEFEIDRCIFVGDRGLISKENLEELENQDFESILALRKRRSREVKKVLKEGAPIYCRTSEQLEYREVKKEDGLRYILCRNPEVAISQHRERQEDLAHLQAQLEQLKEKVASQKRPALKRVIRQAEEILAHRHGHRFFDYRLEEKGRQLTYFRKEEALALEKELDGLYILRTREPELEAVEIIQAYRDLADVERAFRTMKSVLDLRPFFHRTEDRVRAHVFICVLAYLLEKLMEKALQRAQMPLSAEKALSSLKQMGVAVMKVGQESYGYVSEPTYRQRQVLAALDIPLPSRVLVPQKLG</sequence>
<dbReference type="GO" id="GO:0006313">
    <property type="term" value="P:DNA transposition"/>
    <property type="evidence" value="ECO:0007669"/>
    <property type="project" value="InterPro"/>
</dbReference>
<dbReference type="RefSeq" id="WP_176226495.1">
    <property type="nucleotide sequence ID" value="NZ_BLRV01000039.1"/>
</dbReference>
<keyword evidence="1" id="KW-0175">Coiled coil</keyword>
<evidence type="ECO:0000256" key="1">
    <source>
        <dbReference type="SAM" id="Coils"/>
    </source>
</evidence>
<proteinExistence type="predicted"/>
<comment type="caution">
    <text evidence="3">The sequence shown here is derived from an EMBL/GenBank/DDBJ whole genome shotgun (WGS) entry which is preliminary data.</text>
</comment>
<dbReference type="InterPro" id="IPR012337">
    <property type="entry name" value="RNaseH-like_sf"/>
</dbReference>
<evidence type="ECO:0000259" key="2">
    <source>
        <dbReference type="Pfam" id="PF01609"/>
    </source>
</evidence>